<keyword evidence="2 4" id="KW-0472">Membrane</keyword>
<feature type="chain" id="PRO_5001477304" evidence="5">
    <location>
        <begin position="28"/>
        <end position="616"/>
    </location>
</feature>
<name>A0A015TWI4_BACFG</name>
<protein>
    <submittedName>
        <fullName evidence="7">TPR repeat family protein</fullName>
    </submittedName>
</protein>
<dbReference type="Proteomes" id="UP000020773">
    <property type="component" value="Unassembled WGS sequence"/>
</dbReference>
<dbReference type="SUPFAM" id="SSF48452">
    <property type="entry name" value="TPR-like"/>
    <property type="match status" value="1"/>
</dbReference>
<dbReference type="PRINTS" id="PR01021">
    <property type="entry name" value="OMPADOMAIN"/>
</dbReference>
<keyword evidence="3" id="KW-0802">TPR repeat</keyword>
<organism evidence="7 8">
    <name type="scientific">Bacteroides fragilis str. 3998T(B)3</name>
    <dbReference type="NCBI Taxonomy" id="1339316"/>
    <lineage>
        <taxon>Bacteria</taxon>
        <taxon>Pseudomonadati</taxon>
        <taxon>Bacteroidota</taxon>
        <taxon>Bacteroidia</taxon>
        <taxon>Bacteroidales</taxon>
        <taxon>Bacteroidaceae</taxon>
        <taxon>Bacteroides</taxon>
    </lineage>
</organism>
<reference evidence="7 8" key="1">
    <citation type="submission" date="2014-02" db="EMBL/GenBank/DDBJ databases">
        <authorList>
            <person name="Sears C."/>
            <person name="Carroll K."/>
            <person name="Sack B.R."/>
            <person name="Qadri F."/>
            <person name="Myers L.L."/>
            <person name="Chung G.-T."/>
            <person name="Escheverria P."/>
            <person name="Fraser C.M."/>
            <person name="Sadzewicz L."/>
            <person name="Shefchek K.A."/>
            <person name="Tallon L."/>
            <person name="Das S.P."/>
            <person name="Daugherty S."/>
            <person name="Mongodin E.F."/>
        </authorList>
    </citation>
    <scope>NUCLEOTIDE SEQUENCE [LARGE SCALE GENOMIC DNA]</scope>
    <source>
        <strain evidence="8">3998T(B)3</strain>
    </source>
</reference>
<dbReference type="GO" id="GO:0016020">
    <property type="term" value="C:membrane"/>
    <property type="evidence" value="ECO:0007669"/>
    <property type="project" value="UniProtKB-SubCell"/>
</dbReference>
<evidence type="ECO:0000256" key="4">
    <source>
        <dbReference type="PROSITE-ProRule" id="PRU00473"/>
    </source>
</evidence>
<dbReference type="Gene3D" id="1.25.40.10">
    <property type="entry name" value="Tetratricopeptide repeat domain"/>
    <property type="match status" value="1"/>
</dbReference>
<dbReference type="PATRIC" id="fig|1339316.3.peg.4345"/>
<feature type="domain" description="OmpA-like" evidence="6">
    <location>
        <begin position="484"/>
        <end position="616"/>
    </location>
</feature>
<keyword evidence="5" id="KW-0732">Signal</keyword>
<dbReference type="InterPro" id="IPR011990">
    <property type="entry name" value="TPR-like_helical_dom_sf"/>
</dbReference>
<dbReference type="InterPro" id="IPR036737">
    <property type="entry name" value="OmpA-like_sf"/>
</dbReference>
<sequence length="616" mass="71079">MRKKKIQILLSAAAFLFLMGGTMPSVAQERKIGRVERRADRNFIRQKFDKAMAQYETAIRREKDEAGQAALHLKTARLYFMVREYGRASEHYDKAMSLRPDLLGVDDVCDYVDALRFQGQARKAEAICLDNAYKDIYSRYQRYQNTLEALAMRHSVQEDPGFSAKRLLLNTSNAEFWVGNYGEQPFYAISYSKFNDPGKLFFHRTHYYALDEPGETGVETQKPPRYYGYFRKIPADLQNGPVTFSPDMKSMVATVIEYDKEKTTVEMANRKLRPFRTKLFYSVLKNKKKRFTKYVPAFPQEEMSSYAHPYLFNEGKSLLFTSDMPGGYGGFDLYVVHWDEEAQAWGTPVNLGPDVNTEGDEIFPVIYKGRLIFSSNGLPGFGGYDLFSAYYDKDGVIPGSISHFPYPVNSVFNDYYMCPLDLRTAYFVSDREMASRDDIYYLRTVEDLGTQQGMPFYGMSEENAILGGALLLNGTTETVSPESVTLKQYAPEGLLMTLYFDFDSDELTDESVRRLEQFINEMGTYQFSELRFDGFADEIGSDSYNYSLSERRAESVAEFLRNHGLNVRFGIQAHGRIKLSPEEVKEEIEYHRWPEGGIDWIQVNRRARRVEIYNKR</sequence>
<gene>
    <name evidence="7" type="ORF">M125_4577</name>
</gene>
<evidence type="ECO:0000259" key="6">
    <source>
        <dbReference type="PROSITE" id="PS51123"/>
    </source>
</evidence>
<feature type="repeat" description="TPR" evidence="3">
    <location>
        <begin position="69"/>
        <end position="102"/>
    </location>
</feature>
<dbReference type="EMBL" id="JGDB01000269">
    <property type="protein sequence ID" value="EXY88789.1"/>
    <property type="molecule type" value="Genomic_DNA"/>
</dbReference>
<comment type="caution">
    <text evidence="7">The sequence shown here is derived from an EMBL/GenBank/DDBJ whole genome shotgun (WGS) entry which is preliminary data.</text>
</comment>
<dbReference type="PROSITE" id="PS50005">
    <property type="entry name" value="TPR"/>
    <property type="match status" value="1"/>
</dbReference>
<evidence type="ECO:0000313" key="7">
    <source>
        <dbReference type="EMBL" id="EXY88789.1"/>
    </source>
</evidence>
<dbReference type="InterPro" id="IPR006665">
    <property type="entry name" value="OmpA-like"/>
</dbReference>
<evidence type="ECO:0000256" key="1">
    <source>
        <dbReference type="ARBA" id="ARBA00004370"/>
    </source>
</evidence>
<dbReference type="SUPFAM" id="SSF103088">
    <property type="entry name" value="OmpA-like"/>
    <property type="match status" value="1"/>
</dbReference>
<dbReference type="CDD" id="cd07185">
    <property type="entry name" value="OmpA_C-like"/>
    <property type="match status" value="1"/>
</dbReference>
<dbReference type="InterPro" id="IPR019734">
    <property type="entry name" value="TPR_rpt"/>
</dbReference>
<proteinExistence type="predicted"/>
<evidence type="ECO:0000256" key="2">
    <source>
        <dbReference type="ARBA" id="ARBA00023136"/>
    </source>
</evidence>
<dbReference type="PROSITE" id="PS51123">
    <property type="entry name" value="OMPA_2"/>
    <property type="match status" value="1"/>
</dbReference>
<dbReference type="AlphaFoldDB" id="A0A015TWI4"/>
<dbReference type="Pfam" id="PF00691">
    <property type="entry name" value="OmpA"/>
    <property type="match status" value="1"/>
</dbReference>
<feature type="signal peptide" evidence="5">
    <location>
        <begin position="1"/>
        <end position="27"/>
    </location>
</feature>
<evidence type="ECO:0000256" key="3">
    <source>
        <dbReference type="PROSITE-ProRule" id="PRU00339"/>
    </source>
</evidence>
<accession>A0A015TWI4</accession>
<evidence type="ECO:0000256" key="5">
    <source>
        <dbReference type="SAM" id="SignalP"/>
    </source>
</evidence>
<dbReference type="Gene3D" id="3.30.1330.60">
    <property type="entry name" value="OmpA-like domain"/>
    <property type="match status" value="1"/>
</dbReference>
<comment type="subcellular location">
    <subcellularLocation>
        <location evidence="1">Membrane</location>
    </subcellularLocation>
</comment>
<dbReference type="GeneID" id="60367415"/>
<evidence type="ECO:0000313" key="8">
    <source>
        <dbReference type="Proteomes" id="UP000020773"/>
    </source>
</evidence>
<dbReference type="InterPro" id="IPR006664">
    <property type="entry name" value="OMP_bac"/>
</dbReference>
<dbReference type="RefSeq" id="WP_010993575.1">
    <property type="nucleotide sequence ID" value="NZ_JGDB01000269.1"/>
</dbReference>